<keyword evidence="7 10" id="KW-0687">Ribonucleoprotein</keyword>
<keyword evidence="4 10" id="KW-0699">rRNA-binding</keyword>
<evidence type="ECO:0000256" key="5">
    <source>
        <dbReference type="ARBA" id="ARBA00022884"/>
    </source>
</evidence>
<evidence type="ECO:0000256" key="12">
    <source>
        <dbReference type="RuleBase" id="RU004006"/>
    </source>
</evidence>
<comment type="similarity">
    <text evidence="2 10 11">Belongs to the universal ribosomal protein uL22 family.</text>
</comment>
<protein>
    <recommendedName>
        <fullName evidence="9 10">Large ribosomal subunit protein uL22</fullName>
    </recommendedName>
</protein>
<evidence type="ECO:0000256" key="11">
    <source>
        <dbReference type="RuleBase" id="RU004005"/>
    </source>
</evidence>
<organism evidence="14 15">
    <name type="scientific">Brevibacterium pityocampae</name>
    <dbReference type="NCBI Taxonomy" id="506594"/>
    <lineage>
        <taxon>Bacteria</taxon>
        <taxon>Bacillati</taxon>
        <taxon>Actinomycetota</taxon>
        <taxon>Actinomycetes</taxon>
        <taxon>Micrococcales</taxon>
        <taxon>Brevibacteriaceae</taxon>
        <taxon>Brevibacterium</taxon>
    </lineage>
</organism>
<dbReference type="PANTHER" id="PTHR13501">
    <property type="entry name" value="CHLOROPLAST 50S RIBOSOMAL PROTEIN L22-RELATED"/>
    <property type="match status" value="1"/>
</dbReference>
<comment type="function">
    <text evidence="10 13">This protein binds specifically to 23S rRNA; its binding is stimulated by other ribosomal proteins, e.g., L4, L17, and L20. It is important during the early stages of 50S assembly. It makes multiple contacts with different domains of the 23S rRNA in the assembled 50S subunit and ribosome.</text>
</comment>
<dbReference type="Proteomes" id="UP001500642">
    <property type="component" value="Unassembled WGS sequence"/>
</dbReference>
<evidence type="ECO:0000313" key="15">
    <source>
        <dbReference type="Proteomes" id="UP001500642"/>
    </source>
</evidence>
<dbReference type="GO" id="GO:0005840">
    <property type="term" value="C:ribosome"/>
    <property type="evidence" value="ECO:0007669"/>
    <property type="project" value="UniProtKB-KW"/>
</dbReference>
<keyword evidence="6 10" id="KW-0689">Ribosomal protein</keyword>
<gene>
    <name evidence="10 14" type="primary">rplV</name>
    <name evidence="14" type="ORF">GCM10023167_07220</name>
</gene>
<dbReference type="Pfam" id="PF00237">
    <property type="entry name" value="Ribosomal_L22"/>
    <property type="match status" value="1"/>
</dbReference>
<evidence type="ECO:0000313" key="14">
    <source>
        <dbReference type="EMBL" id="GAA4385445.1"/>
    </source>
</evidence>
<accession>A0ABP8J5Q2</accession>
<comment type="function">
    <text evidence="8">This protein binds specifically to 23S rRNA; its binding is stimulated by other ribosomal proteins, e.g. L4, L17, and L20. It is important during the early stages of 50S assembly. It makes multiple contacts with different domains of the 23S rRNA in the assembled 50S subunit and ribosome.</text>
</comment>
<evidence type="ECO:0000256" key="10">
    <source>
        <dbReference type="HAMAP-Rule" id="MF_01331"/>
    </source>
</evidence>
<dbReference type="InterPro" id="IPR036394">
    <property type="entry name" value="Ribosomal_uL22_sf"/>
</dbReference>
<comment type="subunit">
    <text evidence="3 10 12">Part of the 50S ribosomal subunit.</text>
</comment>
<comment type="function">
    <text evidence="1 10">The globular domain of the protein is located near the polypeptide exit tunnel on the outside of the subunit, while an extended beta-hairpin is found that lines the wall of the exit tunnel in the center of the 70S ribosome.</text>
</comment>
<dbReference type="InterPro" id="IPR001063">
    <property type="entry name" value="Ribosomal_uL22"/>
</dbReference>
<reference evidence="15" key="1">
    <citation type="journal article" date="2019" name="Int. J. Syst. Evol. Microbiol.">
        <title>The Global Catalogue of Microorganisms (GCM) 10K type strain sequencing project: providing services to taxonomists for standard genome sequencing and annotation.</title>
        <authorList>
            <consortium name="The Broad Institute Genomics Platform"/>
            <consortium name="The Broad Institute Genome Sequencing Center for Infectious Disease"/>
            <person name="Wu L."/>
            <person name="Ma J."/>
        </authorList>
    </citation>
    <scope>NUCLEOTIDE SEQUENCE [LARGE SCALE GENOMIC DNA]</scope>
    <source>
        <strain evidence="15">JCM 17808</strain>
    </source>
</reference>
<dbReference type="SUPFAM" id="SSF54843">
    <property type="entry name" value="Ribosomal protein L22"/>
    <property type="match status" value="1"/>
</dbReference>
<evidence type="ECO:0000256" key="9">
    <source>
        <dbReference type="ARBA" id="ARBA00035207"/>
    </source>
</evidence>
<dbReference type="RefSeq" id="WP_137317974.1">
    <property type="nucleotide sequence ID" value="NZ_BAABGL010000003.1"/>
</dbReference>
<evidence type="ECO:0000256" key="8">
    <source>
        <dbReference type="ARBA" id="ARBA00025084"/>
    </source>
</evidence>
<dbReference type="CDD" id="cd00336">
    <property type="entry name" value="Ribosomal_L22"/>
    <property type="match status" value="1"/>
</dbReference>
<proteinExistence type="inferred from homology"/>
<evidence type="ECO:0000256" key="13">
    <source>
        <dbReference type="RuleBase" id="RU004008"/>
    </source>
</evidence>
<dbReference type="Gene3D" id="3.90.470.10">
    <property type="entry name" value="Ribosomal protein L22/L17"/>
    <property type="match status" value="1"/>
</dbReference>
<dbReference type="HAMAP" id="MF_01331_B">
    <property type="entry name" value="Ribosomal_uL22_B"/>
    <property type="match status" value="1"/>
</dbReference>
<dbReference type="PROSITE" id="PS00464">
    <property type="entry name" value="RIBOSOMAL_L22"/>
    <property type="match status" value="1"/>
</dbReference>
<keyword evidence="15" id="KW-1185">Reference proteome</keyword>
<dbReference type="PANTHER" id="PTHR13501:SF8">
    <property type="entry name" value="LARGE RIBOSOMAL SUBUNIT PROTEIN UL22M"/>
    <property type="match status" value="1"/>
</dbReference>
<sequence length="128" mass="14095">MEAKAKARYLRVTPQKARRVVDLIRGQQATEALAVLKFAEQSASDPIYKLVASGIANARVQADKLGEAFDENELVISEAFVDEGPTMKRFRPRAQGRAYRINKRTSHITVVLASGDDLPVGASRKGNR</sequence>
<dbReference type="InterPro" id="IPR018260">
    <property type="entry name" value="Ribosomal_uL22_CS"/>
</dbReference>
<keyword evidence="5 10" id="KW-0694">RNA-binding</keyword>
<evidence type="ECO:0000256" key="1">
    <source>
        <dbReference type="ARBA" id="ARBA00003478"/>
    </source>
</evidence>
<dbReference type="NCBIfam" id="TIGR01044">
    <property type="entry name" value="rplV_bact"/>
    <property type="match status" value="1"/>
</dbReference>
<dbReference type="InterPro" id="IPR005727">
    <property type="entry name" value="Ribosomal_uL22_bac/chlpt-type"/>
</dbReference>
<dbReference type="EMBL" id="BAABGL010000003">
    <property type="protein sequence ID" value="GAA4385445.1"/>
    <property type="molecule type" value="Genomic_DNA"/>
</dbReference>
<evidence type="ECO:0000256" key="4">
    <source>
        <dbReference type="ARBA" id="ARBA00022730"/>
    </source>
</evidence>
<name>A0ABP8J5Q2_9MICO</name>
<comment type="caution">
    <text evidence="14">The sequence shown here is derived from an EMBL/GenBank/DDBJ whole genome shotgun (WGS) entry which is preliminary data.</text>
</comment>
<evidence type="ECO:0000256" key="2">
    <source>
        <dbReference type="ARBA" id="ARBA00009451"/>
    </source>
</evidence>
<evidence type="ECO:0000256" key="6">
    <source>
        <dbReference type="ARBA" id="ARBA00022980"/>
    </source>
</evidence>
<evidence type="ECO:0000256" key="3">
    <source>
        <dbReference type="ARBA" id="ARBA00011838"/>
    </source>
</evidence>
<evidence type="ECO:0000256" key="7">
    <source>
        <dbReference type="ARBA" id="ARBA00023274"/>
    </source>
</evidence>
<dbReference type="InterPro" id="IPR047867">
    <property type="entry name" value="Ribosomal_uL22_bac/org-type"/>
</dbReference>